<dbReference type="PRINTS" id="PR00359">
    <property type="entry name" value="BP450"/>
</dbReference>
<comment type="caution">
    <text evidence="4">The sequence shown here is derived from an EMBL/GenBank/DDBJ whole genome shotgun (WGS) entry which is preliminary data.</text>
</comment>
<dbReference type="SUPFAM" id="SSF48264">
    <property type="entry name" value="Cytochrome P450"/>
    <property type="match status" value="1"/>
</dbReference>
<dbReference type="PANTHER" id="PTHR46696:SF1">
    <property type="entry name" value="CYTOCHROME P450 YJIB-RELATED"/>
    <property type="match status" value="1"/>
</dbReference>
<sequence>MSATDTKPAPGAPGAPRVINPTLFAGELGVPGPPREVTIGDRTVWIFSRFEDVRACLAHPRLSLATRFAADHGLEPPAGGLFANTMLGSDPPDHTRLRKLVAGAFTMRRIEALRPKVKQITEDILDQLAPLGEADLVETLTYPVPMQVICELLGVPIADRDDFHEWTDIMFRPGEGPDGIARARDASAKLAGYITDLTEAKRREPSDDLLTALNEAYDGDDRLTFEEVVGTGRLLLHAGFDTTASFLGNSVYKLLVHPAEREAVREDPTLLRTAVDELLRLDGPSTVNMRFAKEDLEISGARIRKDQQIVLDLEGAHRDPAQFAAGAEIDLRRAPNPHLTFGHGIHHCLGSPLARLEGQVVLVALFNRFPDLRLAVPAEEIRRQRPNHPLRGPERLPVVFTPQS</sequence>
<keyword evidence="2" id="KW-0560">Oxidoreductase</keyword>
<evidence type="ECO:0000256" key="1">
    <source>
        <dbReference type="ARBA" id="ARBA00010617"/>
    </source>
</evidence>
<feature type="region of interest" description="Disordered" evidence="3">
    <location>
        <begin position="385"/>
        <end position="404"/>
    </location>
</feature>
<comment type="similarity">
    <text evidence="1 2">Belongs to the cytochrome P450 family.</text>
</comment>
<dbReference type="Proteomes" id="UP001144280">
    <property type="component" value="Unassembled WGS sequence"/>
</dbReference>
<organism evidence="4 5">
    <name type="scientific">Phytohabitans aurantiacus</name>
    <dbReference type="NCBI Taxonomy" id="3016789"/>
    <lineage>
        <taxon>Bacteria</taxon>
        <taxon>Bacillati</taxon>
        <taxon>Actinomycetota</taxon>
        <taxon>Actinomycetes</taxon>
        <taxon>Micromonosporales</taxon>
        <taxon>Micromonosporaceae</taxon>
    </lineage>
</organism>
<dbReference type="InterPro" id="IPR036396">
    <property type="entry name" value="Cyt_P450_sf"/>
</dbReference>
<evidence type="ECO:0000313" key="5">
    <source>
        <dbReference type="Proteomes" id="UP001144280"/>
    </source>
</evidence>
<dbReference type="PANTHER" id="PTHR46696">
    <property type="entry name" value="P450, PUTATIVE (EUROFUNG)-RELATED"/>
    <property type="match status" value="1"/>
</dbReference>
<evidence type="ECO:0000256" key="2">
    <source>
        <dbReference type="RuleBase" id="RU000461"/>
    </source>
</evidence>
<name>A0ABQ5QXP2_9ACTN</name>
<reference evidence="4" key="1">
    <citation type="submission" date="2022-12" db="EMBL/GenBank/DDBJ databases">
        <title>New Phytohabitans aurantiacus sp. RD004123 nov., an actinomycete isolated from soil.</title>
        <authorList>
            <person name="Triningsih D.W."/>
            <person name="Harunari E."/>
            <person name="Igarashi Y."/>
        </authorList>
    </citation>
    <scope>NUCLEOTIDE SEQUENCE</scope>
    <source>
        <strain evidence="4">RD004123</strain>
    </source>
</reference>
<keyword evidence="2" id="KW-0408">Iron</keyword>
<proteinExistence type="inferred from homology"/>
<keyword evidence="2" id="KW-0349">Heme</keyword>
<evidence type="ECO:0000256" key="3">
    <source>
        <dbReference type="SAM" id="MobiDB-lite"/>
    </source>
</evidence>
<dbReference type="InterPro" id="IPR001128">
    <property type="entry name" value="Cyt_P450"/>
</dbReference>
<dbReference type="RefSeq" id="WP_281898865.1">
    <property type="nucleotide sequence ID" value="NZ_BSDI01000022.1"/>
</dbReference>
<dbReference type="PRINTS" id="PR00385">
    <property type="entry name" value="P450"/>
</dbReference>
<dbReference type="Gene3D" id="1.10.630.10">
    <property type="entry name" value="Cytochrome P450"/>
    <property type="match status" value="1"/>
</dbReference>
<keyword evidence="2" id="KW-0479">Metal-binding</keyword>
<keyword evidence="5" id="KW-1185">Reference proteome</keyword>
<evidence type="ECO:0000313" key="4">
    <source>
        <dbReference type="EMBL" id="GLH99303.1"/>
    </source>
</evidence>
<dbReference type="InterPro" id="IPR017972">
    <property type="entry name" value="Cyt_P450_CS"/>
</dbReference>
<accession>A0ABQ5QXP2</accession>
<dbReference type="PROSITE" id="PS00086">
    <property type="entry name" value="CYTOCHROME_P450"/>
    <property type="match status" value="1"/>
</dbReference>
<dbReference type="EMBL" id="BSDI01000022">
    <property type="protein sequence ID" value="GLH99303.1"/>
    <property type="molecule type" value="Genomic_DNA"/>
</dbReference>
<dbReference type="CDD" id="cd11029">
    <property type="entry name" value="CYP107-like"/>
    <property type="match status" value="1"/>
</dbReference>
<protein>
    <submittedName>
        <fullName evidence="4">Cytochrome P450 hydroxylase</fullName>
    </submittedName>
</protein>
<gene>
    <name evidence="4" type="ORF">Pa4123_45780</name>
</gene>
<keyword evidence="2" id="KW-0503">Monooxygenase</keyword>
<dbReference type="Pfam" id="PF00067">
    <property type="entry name" value="p450"/>
    <property type="match status" value="1"/>
</dbReference>
<dbReference type="InterPro" id="IPR002397">
    <property type="entry name" value="Cyt_P450_B"/>
</dbReference>